<proteinExistence type="inferred from homology"/>
<reference evidence="4" key="1">
    <citation type="submission" date="2019-12" db="EMBL/GenBank/DDBJ databases">
        <title>Mycobacterium spongiae sp. nov.</title>
        <authorList>
            <person name="Stinear T."/>
        </authorList>
    </citation>
    <scope>NUCLEOTIDE SEQUENCE</scope>
    <source>
        <strain evidence="4">FSD4b-SM</strain>
    </source>
</reference>
<dbReference type="SUPFAM" id="SSF140459">
    <property type="entry name" value="PE/PPE dimer-like"/>
    <property type="match status" value="1"/>
</dbReference>
<dbReference type="InterPro" id="IPR000030">
    <property type="entry name" value="PPE_dom"/>
</dbReference>
<feature type="domain" description="PPE family C-terminal" evidence="3">
    <location>
        <begin position="325"/>
        <end position="398"/>
    </location>
</feature>
<sequence length="428" mass="42255">MDYGLLPPEINSGRMYVGAGSGPMLAAAAAWDALAMELLSTAASYSSIVDGLTVGQWIGPSAIAMAAAAAPFVTWLNATGAQAEQAATQAKLAAGAYEAAFAATVPPPVIEANRALLMSLIATNIFGQNTPAIAATEAHYMEMWAQDAAAMYAYAGSSATASELTPFAEPPQTTNSAAMATQSAAVAEATGAAASTEVANQLAQVMAAVPTTLQNLATTLTSGSASLLPQATLPTSIANDIENWTTIWSTLSGPFSIQGLSSIPGGPFLAFGQLYAFTNNMVGANAFFAPPKLITGGLAPLAGEANLGSAGLFSATSELGGAPVSGAMGRAALVGSMSVPQGWTEAAPALRSLASVLPANVAAAPTATAPLAAEGNVFGQMAAASMAGRALAATTVRSGSAGSGSLGGVVAEADPAAATIIVIPAIEE</sequence>
<dbReference type="GO" id="GO:0052572">
    <property type="term" value="P:response to host immune response"/>
    <property type="evidence" value="ECO:0007669"/>
    <property type="project" value="TreeGrafter"/>
</dbReference>
<evidence type="ECO:0000313" key="5">
    <source>
        <dbReference type="Proteomes" id="UP000682202"/>
    </source>
</evidence>
<gene>
    <name evidence="4" type="ORF">F6B93_11090</name>
</gene>
<evidence type="ECO:0000313" key="4">
    <source>
        <dbReference type="EMBL" id="QUR67570.1"/>
    </source>
</evidence>
<dbReference type="InterPro" id="IPR038332">
    <property type="entry name" value="PPE_sf"/>
</dbReference>
<dbReference type="PANTHER" id="PTHR46766">
    <property type="entry name" value="GLUTAMINE-RICH PROTEIN 2"/>
    <property type="match status" value="1"/>
</dbReference>
<evidence type="ECO:0000256" key="1">
    <source>
        <dbReference type="ARBA" id="ARBA00010652"/>
    </source>
</evidence>
<dbReference type="Pfam" id="PF12484">
    <property type="entry name" value="PPE-SVP"/>
    <property type="match status" value="1"/>
</dbReference>
<accession>A0A975PWV7</accession>
<organism evidence="4 5">
    <name type="scientific">Mycobacterium spongiae</name>
    <dbReference type="NCBI Taxonomy" id="886343"/>
    <lineage>
        <taxon>Bacteria</taxon>
        <taxon>Bacillati</taxon>
        <taxon>Actinomycetota</taxon>
        <taxon>Actinomycetes</taxon>
        <taxon>Mycobacteriales</taxon>
        <taxon>Mycobacteriaceae</taxon>
        <taxon>Mycobacterium</taxon>
    </lineage>
</organism>
<name>A0A975PWV7_9MYCO</name>
<feature type="domain" description="PPE" evidence="2">
    <location>
        <begin position="2"/>
        <end position="165"/>
    </location>
</feature>
<dbReference type="KEGG" id="mspg:F6B93_11090"/>
<keyword evidence="5" id="KW-1185">Reference proteome</keyword>
<comment type="similarity">
    <text evidence="1">Belongs to the mycobacterial PPE family.</text>
</comment>
<evidence type="ECO:0000259" key="3">
    <source>
        <dbReference type="Pfam" id="PF12484"/>
    </source>
</evidence>
<dbReference type="FunFam" id="1.20.1260.20:FF:000001">
    <property type="entry name" value="PPE family protein PPE41"/>
    <property type="match status" value="1"/>
</dbReference>
<dbReference type="Gene3D" id="1.20.1260.20">
    <property type="entry name" value="PPE superfamily"/>
    <property type="match status" value="1"/>
</dbReference>
<dbReference type="RefSeq" id="WP_211699144.1">
    <property type="nucleotide sequence ID" value="NZ_CP046600.1"/>
</dbReference>
<dbReference type="PANTHER" id="PTHR46766:SF1">
    <property type="entry name" value="GLUTAMINE-RICH PROTEIN 2"/>
    <property type="match status" value="1"/>
</dbReference>
<evidence type="ECO:0000259" key="2">
    <source>
        <dbReference type="Pfam" id="PF00823"/>
    </source>
</evidence>
<dbReference type="EMBL" id="CP046600">
    <property type="protein sequence ID" value="QUR67570.1"/>
    <property type="molecule type" value="Genomic_DNA"/>
</dbReference>
<dbReference type="Pfam" id="PF00823">
    <property type="entry name" value="PPE"/>
    <property type="match status" value="1"/>
</dbReference>
<dbReference type="AlphaFoldDB" id="A0A975PWV7"/>
<dbReference type="InterPro" id="IPR022171">
    <property type="entry name" value="PPE_C"/>
</dbReference>
<protein>
    <submittedName>
        <fullName evidence="4">PPE domain-containing protein</fullName>
    </submittedName>
</protein>
<dbReference type="Proteomes" id="UP000682202">
    <property type="component" value="Chromosome"/>
</dbReference>